<sequence>MEGNTGGPELGSVVVGIDGSESAEQAAFWGAAEAVRRDVPLHLIYAADTEGRALYISAQSIERVRQAGRALLDSTAAAVQERHPEVRVTAELGRGAPVPSLHRAAGIRGTVVIGNRGLGGFGSLMLGSVGLKLAAAATTPVVIVREADDKSETGNVLAGIRDEHDLDVARYAAREAGLRKASLRLVHVWNVLQSVGNVVTMLDDVDEIAGRHVHRLMAVSDLIRDEFPDLTVQADAEKSVSPAGVLVQASNHADLLVVGGRRSPGYIGPTLGRVTHSLIHHAHCPVQLIPRHEATHGGDE</sequence>
<feature type="domain" description="UspA" evidence="2">
    <location>
        <begin position="155"/>
        <end position="289"/>
    </location>
</feature>
<dbReference type="PANTHER" id="PTHR46268">
    <property type="entry name" value="STRESS RESPONSE PROTEIN NHAX"/>
    <property type="match status" value="1"/>
</dbReference>
<dbReference type="Gene3D" id="3.40.50.620">
    <property type="entry name" value="HUPs"/>
    <property type="match status" value="2"/>
</dbReference>
<evidence type="ECO:0000313" key="3">
    <source>
        <dbReference type="EMBL" id="MEJ8641031.1"/>
    </source>
</evidence>
<protein>
    <submittedName>
        <fullName evidence="3">Universal stress protein</fullName>
    </submittedName>
</protein>
<keyword evidence="4" id="KW-1185">Reference proteome</keyword>
<evidence type="ECO:0000256" key="1">
    <source>
        <dbReference type="ARBA" id="ARBA00008791"/>
    </source>
</evidence>
<evidence type="ECO:0000313" key="4">
    <source>
        <dbReference type="Proteomes" id="UP001382904"/>
    </source>
</evidence>
<reference evidence="3 4" key="1">
    <citation type="submission" date="2024-03" db="EMBL/GenBank/DDBJ databases">
        <title>Novel Streptomyces species of biotechnological and ecological value are a feature of Machair soil.</title>
        <authorList>
            <person name="Prole J.R."/>
            <person name="Goodfellow M."/>
            <person name="Allenby N."/>
            <person name="Ward A.C."/>
        </authorList>
    </citation>
    <scope>NUCLEOTIDE SEQUENCE [LARGE SCALE GENOMIC DNA]</scope>
    <source>
        <strain evidence="3 4">MS1.HAVA.3</strain>
    </source>
</reference>
<dbReference type="SUPFAM" id="SSF52402">
    <property type="entry name" value="Adenine nucleotide alpha hydrolases-like"/>
    <property type="match status" value="2"/>
</dbReference>
<dbReference type="Pfam" id="PF00582">
    <property type="entry name" value="Usp"/>
    <property type="match status" value="2"/>
</dbReference>
<dbReference type="Proteomes" id="UP001382904">
    <property type="component" value="Unassembled WGS sequence"/>
</dbReference>
<dbReference type="InterPro" id="IPR006016">
    <property type="entry name" value="UspA"/>
</dbReference>
<comment type="similarity">
    <text evidence="1">Belongs to the universal stress protein A family.</text>
</comment>
<accession>A0ABU8U0J6</accession>
<evidence type="ECO:0000259" key="2">
    <source>
        <dbReference type="Pfam" id="PF00582"/>
    </source>
</evidence>
<comment type="caution">
    <text evidence="3">The sequence shown here is derived from an EMBL/GenBank/DDBJ whole genome shotgun (WGS) entry which is preliminary data.</text>
</comment>
<proteinExistence type="inferred from homology"/>
<dbReference type="InterPro" id="IPR014729">
    <property type="entry name" value="Rossmann-like_a/b/a_fold"/>
</dbReference>
<dbReference type="InterPro" id="IPR006015">
    <property type="entry name" value="Universal_stress_UspA"/>
</dbReference>
<dbReference type="PRINTS" id="PR01438">
    <property type="entry name" value="UNVRSLSTRESS"/>
</dbReference>
<dbReference type="PANTHER" id="PTHR46268:SF6">
    <property type="entry name" value="UNIVERSAL STRESS PROTEIN UP12"/>
    <property type="match status" value="1"/>
</dbReference>
<name>A0ABU8U0J6_9ACTN</name>
<organism evidence="3 4">
    <name type="scientific">Streptomyces caledonius</name>
    <dbReference type="NCBI Taxonomy" id="3134107"/>
    <lineage>
        <taxon>Bacteria</taxon>
        <taxon>Bacillati</taxon>
        <taxon>Actinomycetota</taxon>
        <taxon>Actinomycetes</taxon>
        <taxon>Kitasatosporales</taxon>
        <taxon>Streptomycetaceae</taxon>
        <taxon>Streptomyces</taxon>
    </lineage>
</organism>
<dbReference type="EMBL" id="JBBKAM010000002">
    <property type="protein sequence ID" value="MEJ8641031.1"/>
    <property type="molecule type" value="Genomic_DNA"/>
</dbReference>
<gene>
    <name evidence="3" type="ORF">WKI68_05270</name>
</gene>
<feature type="domain" description="UspA" evidence="2">
    <location>
        <begin position="13"/>
        <end position="145"/>
    </location>
</feature>